<feature type="region of interest" description="Disordered" evidence="1">
    <location>
        <begin position="89"/>
        <end position="188"/>
    </location>
</feature>
<dbReference type="Proteomes" id="UP001501676">
    <property type="component" value="Unassembled WGS sequence"/>
</dbReference>
<reference evidence="3" key="1">
    <citation type="journal article" date="2019" name="Int. J. Syst. Evol. Microbiol.">
        <title>The Global Catalogue of Microorganisms (GCM) 10K type strain sequencing project: providing services to taxonomists for standard genome sequencing and annotation.</title>
        <authorList>
            <consortium name="The Broad Institute Genomics Platform"/>
            <consortium name="The Broad Institute Genome Sequencing Center for Infectious Disease"/>
            <person name="Wu L."/>
            <person name="Ma J."/>
        </authorList>
    </citation>
    <scope>NUCLEOTIDE SEQUENCE [LARGE SCALE GENOMIC DNA]</scope>
    <source>
        <strain evidence="3">JCM 9458</strain>
    </source>
</reference>
<organism evidence="2 3">
    <name type="scientific">Cryptosporangium minutisporangium</name>
    <dbReference type="NCBI Taxonomy" id="113569"/>
    <lineage>
        <taxon>Bacteria</taxon>
        <taxon>Bacillati</taxon>
        <taxon>Actinomycetota</taxon>
        <taxon>Actinomycetes</taxon>
        <taxon>Cryptosporangiales</taxon>
        <taxon>Cryptosporangiaceae</taxon>
        <taxon>Cryptosporangium</taxon>
    </lineage>
</organism>
<feature type="compositionally biased region" description="Basic residues" evidence="1">
    <location>
        <begin position="165"/>
        <end position="176"/>
    </location>
</feature>
<sequence length="380" mass="38657">MAARHSASRDGASRDRASRDGASRQGASRPGASRHGAETADPLYWARARAAERDRADADAAELDRAGYDAARTSAYDQLSDVTEEFPAVPPEWSGRLPLPPVRPLGDVTTDSLPVVRRDPDDATTVDLPAVPSAAETVDYREHPLALVPRSDRSDVARYPERSGRARRSYTGRHRPPQSPAPARLGLSTAGMTVAVGVLGVTLAMLHAQPSDRVDTSAPPFAAVSPSTTPGPDGAPTTGTQPTPGPDGQVAPRPTTTAGTPGGPGATPGAARPGAPAAPPAGDDGGPDEESGAGNPPTRPEAPSRTGRPGRTSRPGAASRPTPTCAAAMAAMAADAPAADAPASATARPLADPTEEPDETTEPSPEESAEQPAPSAESCP</sequence>
<evidence type="ECO:0000256" key="1">
    <source>
        <dbReference type="SAM" id="MobiDB-lite"/>
    </source>
</evidence>
<feature type="compositionally biased region" description="Low complexity" evidence="1">
    <location>
        <begin position="370"/>
        <end position="380"/>
    </location>
</feature>
<feature type="compositionally biased region" description="Low complexity" evidence="1">
    <location>
        <begin position="228"/>
        <end position="259"/>
    </location>
</feature>
<feature type="compositionally biased region" description="Low complexity" evidence="1">
    <location>
        <begin position="303"/>
        <end position="352"/>
    </location>
</feature>
<protein>
    <submittedName>
        <fullName evidence="2">Uncharacterized protein</fullName>
    </submittedName>
</protein>
<dbReference type="EMBL" id="BAAAYN010000012">
    <property type="protein sequence ID" value="GAA3385725.1"/>
    <property type="molecule type" value="Genomic_DNA"/>
</dbReference>
<feature type="compositionally biased region" description="Basic and acidic residues" evidence="1">
    <location>
        <begin position="138"/>
        <end position="164"/>
    </location>
</feature>
<proteinExistence type="predicted"/>
<feature type="compositionally biased region" description="Acidic residues" evidence="1">
    <location>
        <begin position="353"/>
        <end position="369"/>
    </location>
</feature>
<dbReference type="RefSeq" id="WP_345727770.1">
    <property type="nucleotide sequence ID" value="NZ_BAAAYN010000012.1"/>
</dbReference>
<gene>
    <name evidence="2" type="ORF">GCM10020369_20370</name>
</gene>
<keyword evidence="3" id="KW-1185">Reference proteome</keyword>
<name>A0ABP6SV91_9ACTN</name>
<feature type="region of interest" description="Disordered" evidence="1">
    <location>
        <begin position="1"/>
        <end position="41"/>
    </location>
</feature>
<accession>A0ABP6SV91</accession>
<evidence type="ECO:0000313" key="3">
    <source>
        <dbReference type="Proteomes" id="UP001501676"/>
    </source>
</evidence>
<feature type="region of interest" description="Disordered" evidence="1">
    <location>
        <begin position="211"/>
        <end position="380"/>
    </location>
</feature>
<comment type="caution">
    <text evidence="2">The sequence shown here is derived from an EMBL/GenBank/DDBJ whole genome shotgun (WGS) entry which is preliminary data.</text>
</comment>
<feature type="compositionally biased region" description="Basic and acidic residues" evidence="1">
    <location>
        <begin position="7"/>
        <end position="22"/>
    </location>
</feature>
<evidence type="ECO:0000313" key="2">
    <source>
        <dbReference type="EMBL" id="GAA3385725.1"/>
    </source>
</evidence>